<evidence type="ECO:0000313" key="4">
    <source>
        <dbReference type="Proteomes" id="UP001596157"/>
    </source>
</evidence>
<evidence type="ECO:0000259" key="1">
    <source>
        <dbReference type="Pfam" id="PF08608"/>
    </source>
</evidence>
<reference evidence="4" key="1">
    <citation type="journal article" date="2019" name="Int. J. Syst. Evol. Microbiol.">
        <title>The Global Catalogue of Microorganisms (GCM) 10K type strain sequencing project: providing services to taxonomists for standard genome sequencing and annotation.</title>
        <authorList>
            <consortium name="The Broad Institute Genomics Platform"/>
            <consortium name="The Broad Institute Genome Sequencing Center for Infectious Disease"/>
            <person name="Wu L."/>
            <person name="Ma J."/>
        </authorList>
    </citation>
    <scope>NUCLEOTIDE SEQUENCE [LARGE SCALE GENOMIC DNA]</scope>
    <source>
        <strain evidence="4">CCUG 59778</strain>
    </source>
</reference>
<dbReference type="Pfam" id="PF11716">
    <property type="entry name" value="MDMPI_N"/>
    <property type="match status" value="1"/>
</dbReference>
<dbReference type="NCBIfam" id="TIGR03083">
    <property type="entry name" value="maleylpyruvate isomerase family mycothiol-dependent enzyme"/>
    <property type="match status" value="1"/>
</dbReference>
<dbReference type="InterPro" id="IPR013917">
    <property type="entry name" value="tRNA_wybutosine-synth"/>
</dbReference>
<feature type="domain" description="tRNA wybutosine-synthesis" evidence="1">
    <location>
        <begin position="185"/>
        <end position="233"/>
    </location>
</feature>
<dbReference type="InterPro" id="IPR017518">
    <property type="entry name" value="CHP03084"/>
</dbReference>
<dbReference type="SUPFAM" id="SSF109854">
    <property type="entry name" value="DinB/YfiT-like putative metalloenzymes"/>
    <property type="match status" value="1"/>
</dbReference>
<comment type="caution">
    <text evidence="3">The sequence shown here is derived from an EMBL/GenBank/DDBJ whole genome shotgun (WGS) entry which is preliminary data.</text>
</comment>
<feature type="domain" description="Mycothiol-dependent maleylpyruvate isomerase metal-binding" evidence="2">
    <location>
        <begin position="15"/>
        <end position="147"/>
    </location>
</feature>
<proteinExistence type="predicted"/>
<protein>
    <submittedName>
        <fullName evidence="3">TIGR03084 family metal-binding protein</fullName>
    </submittedName>
</protein>
<dbReference type="Proteomes" id="UP001596157">
    <property type="component" value="Unassembled WGS sequence"/>
</dbReference>
<dbReference type="InterPro" id="IPR017517">
    <property type="entry name" value="Maleyloyr_isom"/>
</dbReference>
<dbReference type="RefSeq" id="WP_378247787.1">
    <property type="nucleotide sequence ID" value="NZ_JBHSKF010000005.1"/>
</dbReference>
<evidence type="ECO:0000313" key="3">
    <source>
        <dbReference type="EMBL" id="MFC5288143.1"/>
    </source>
</evidence>
<dbReference type="InterPro" id="IPR024344">
    <property type="entry name" value="MDMPI_metal-binding"/>
</dbReference>
<name>A0ABW0EL15_9PSEU</name>
<dbReference type="Gene3D" id="1.20.120.450">
    <property type="entry name" value="dinb family like domain"/>
    <property type="match status" value="1"/>
</dbReference>
<organism evidence="3 4">
    <name type="scientific">Actinokineospora guangxiensis</name>
    <dbReference type="NCBI Taxonomy" id="1490288"/>
    <lineage>
        <taxon>Bacteria</taxon>
        <taxon>Bacillati</taxon>
        <taxon>Actinomycetota</taxon>
        <taxon>Actinomycetes</taxon>
        <taxon>Pseudonocardiales</taxon>
        <taxon>Pseudonocardiaceae</taxon>
        <taxon>Actinokineospora</taxon>
    </lineage>
</organism>
<dbReference type="InterPro" id="IPR034660">
    <property type="entry name" value="DinB/YfiT-like"/>
</dbReference>
<sequence>MSDTNPVIAALTADGAAFDALVADLPEAAWATPTPAPGWTIAHQVAHLAATFRLAGLAAADPAGFGKLASTLSPDFDANVVGAMAPFLALPPAQLLGAFRAERDRSIEALAAVPGDQVVPWLVRPLPPAVLACAGMMELFGHGQDIADALGVRRVWTDRLQFLVGFSVRVWDFGYLARELPVPETEFRFEITGPSGAVWTFGPEDSVNRVTGSAEDFLLLTTRRRHHLDLDVTATGPDAEPWLVLAQCYRGPAGDGRRPGQFESKAA</sequence>
<evidence type="ECO:0000259" key="2">
    <source>
        <dbReference type="Pfam" id="PF11716"/>
    </source>
</evidence>
<keyword evidence="4" id="KW-1185">Reference proteome</keyword>
<gene>
    <name evidence="3" type="ORF">ACFPM7_13870</name>
</gene>
<dbReference type="NCBIfam" id="TIGR03084">
    <property type="entry name" value="TIGR03084 family metal-binding protein"/>
    <property type="match status" value="1"/>
</dbReference>
<dbReference type="EMBL" id="JBHSKF010000005">
    <property type="protein sequence ID" value="MFC5288143.1"/>
    <property type="molecule type" value="Genomic_DNA"/>
</dbReference>
<dbReference type="Pfam" id="PF08608">
    <property type="entry name" value="Wyosine_form"/>
    <property type="match status" value="1"/>
</dbReference>
<accession>A0ABW0EL15</accession>